<organism evidence="1">
    <name type="scientific">Corethrella appendiculata</name>
    <dbReference type="NCBI Taxonomy" id="1370023"/>
    <lineage>
        <taxon>Eukaryota</taxon>
        <taxon>Metazoa</taxon>
        <taxon>Ecdysozoa</taxon>
        <taxon>Arthropoda</taxon>
        <taxon>Hexapoda</taxon>
        <taxon>Insecta</taxon>
        <taxon>Pterygota</taxon>
        <taxon>Neoptera</taxon>
        <taxon>Endopterygota</taxon>
        <taxon>Diptera</taxon>
        <taxon>Nematocera</taxon>
        <taxon>Culicoidea</taxon>
        <taxon>Chaoboridae</taxon>
        <taxon>Corethrella</taxon>
    </lineage>
</organism>
<dbReference type="AlphaFoldDB" id="U5EP00"/>
<evidence type="ECO:0008006" key="2">
    <source>
        <dbReference type="Google" id="ProtNLM"/>
    </source>
</evidence>
<proteinExistence type="evidence at transcript level"/>
<name>U5EP00_9DIPT</name>
<protein>
    <recommendedName>
        <fullName evidence="2">PHD-type domain-containing protein</fullName>
    </recommendedName>
</protein>
<accession>U5EP00</accession>
<reference evidence="1" key="1">
    <citation type="journal article" date="2014" name="Insect Biochem. Mol. Biol.">
        <title>An insight into the sialome of the frog biting fly, Corethrella appendiculata.</title>
        <authorList>
            <person name="Ribeiro J.M.C."/>
            <person name="Chagas A.C."/>
            <person name="Pham V.M."/>
            <person name="Lounibos L.P."/>
            <person name="Calvo E."/>
        </authorList>
    </citation>
    <scope>NUCLEOTIDE SEQUENCE</scope>
    <source>
        <tissue evidence="1">Salivary glands</tissue>
    </source>
</reference>
<dbReference type="EMBL" id="GANO01004882">
    <property type="protein sequence ID" value="JAB54989.1"/>
    <property type="molecule type" value="mRNA"/>
</dbReference>
<dbReference type="SUPFAM" id="SSF57903">
    <property type="entry name" value="FYVE/PHD zinc finger"/>
    <property type="match status" value="1"/>
</dbReference>
<feature type="non-terminal residue" evidence="1">
    <location>
        <position position="1"/>
    </location>
</feature>
<dbReference type="InterPro" id="IPR011011">
    <property type="entry name" value="Znf_FYVE_PHD"/>
</dbReference>
<sequence>CLKCKSFDYAGDKNFECKGMCGKKYHARCIGLVDEMLNNNIFMENFYYVCDECVSLLDNFATPSIDQSEIIEKSAFSYANIMDIIEEKFSQVNEEINSNKISLQNIMTTINKVIPEELNRSIDRRNSGLIGTNVRPEIIRRQVINGSGPSNENVVVAEPTIALHVSNICVGTSVEQVNYLVAKCLNTEMENISAKLITPKCIDGRDLRFLSFKVQINARLENKAFTSSTWPTGIVIREFIENNSFCDFKPYKSSSIIVTA</sequence>
<dbReference type="InterPro" id="IPR013083">
    <property type="entry name" value="Znf_RING/FYVE/PHD"/>
</dbReference>
<evidence type="ECO:0000313" key="1">
    <source>
        <dbReference type="EMBL" id="JAB54989.1"/>
    </source>
</evidence>
<dbReference type="Gene3D" id="3.30.40.10">
    <property type="entry name" value="Zinc/RING finger domain, C3HC4 (zinc finger)"/>
    <property type="match status" value="1"/>
</dbReference>